<organism evidence="2 3">
    <name type="scientific">Bradyrhizobium lablabi</name>
    <dbReference type="NCBI Taxonomy" id="722472"/>
    <lineage>
        <taxon>Bacteria</taxon>
        <taxon>Pseudomonadati</taxon>
        <taxon>Pseudomonadota</taxon>
        <taxon>Alphaproteobacteria</taxon>
        <taxon>Hyphomicrobiales</taxon>
        <taxon>Nitrobacteraceae</taxon>
        <taxon>Bradyrhizobium</taxon>
    </lineage>
</organism>
<feature type="compositionally biased region" description="Basic and acidic residues" evidence="1">
    <location>
        <begin position="1"/>
        <end position="11"/>
    </location>
</feature>
<feature type="region of interest" description="Disordered" evidence="1">
    <location>
        <begin position="1"/>
        <end position="30"/>
    </location>
</feature>
<evidence type="ECO:0000313" key="3">
    <source>
        <dbReference type="Proteomes" id="UP000189935"/>
    </source>
</evidence>
<name>A0A1M6RHQ0_9BRAD</name>
<accession>A0A1M6RHQ0</accession>
<protein>
    <submittedName>
        <fullName evidence="2">Uncharacterized protein</fullName>
    </submittedName>
</protein>
<proteinExistence type="predicted"/>
<gene>
    <name evidence="2" type="ORF">SAMN05444159_2986</name>
</gene>
<dbReference type="EMBL" id="LT670844">
    <property type="protein sequence ID" value="SHK31995.1"/>
    <property type="molecule type" value="Genomic_DNA"/>
</dbReference>
<evidence type="ECO:0000256" key="1">
    <source>
        <dbReference type="SAM" id="MobiDB-lite"/>
    </source>
</evidence>
<reference evidence="2 3" key="1">
    <citation type="submission" date="2016-11" db="EMBL/GenBank/DDBJ databases">
        <authorList>
            <person name="Jaros S."/>
            <person name="Januszkiewicz K."/>
            <person name="Wedrychowicz H."/>
        </authorList>
    </citation>
    <scope>NUCLEOTIDE SEQUENCE [LARGE SCALE GENOMIC DNA]</scope>
    <source>
        <strain evidence="2 3">GAS499</strain>
    </source>
</reference>
<sequence>MNHLGRPRESGDPDAAAVGSGTLADGFGNN</sequence>
<dbReference type="Proteomes" id="UP000189935">
    <property type="component" value="Chromosome I"/>
</dbReference>
<dbReference type="AlphaFoldDB" id="A0A1M6RHQ0"/>
<evidence type="ECO:0000313" key="2">
    <source>
        <dbReference type="EMBL" id="SHK31995.1"/>
    </source>
</evidence>